<reference evidence="11" key="1">
    <citation type="journal article" date="2023" name="Nat. Commun.">
        <title>Diploid and tetraploid genomes of Acorus and the evolution of monocots.</title>
        <authorList>
            <person name="Ma L."/>
            <person name="Liu K.W."/>
            <person name="Li Z."/>
            <person name="Hsiao Y.Y."/>
            <person name="Qi Y."/>
            <person name="Fu T."/>
            <person name="Tang G.D."/>
            <person name="Zhang D."/>
            <person name="Sun W.H."/>
            <person name="Liu D.K."/>
            <person name="Li Y."/>
            <person name="Chen G.Z."/>
            <person name="Liu X.D."/>
            <person name="Liao X.Y."/>
            <person name="Jiang Y.T."/>
            <person name="Yu X."/>
            <person name="Hao Y."/>
            <person name="Huang J."/>
            <person name="Zhao X.W."/>
            <person name="Ke S."/>
            <person name="Chen Y.Y."/>
            <person name="Wu W.L."/>
            <person name="Hsu J.L."/>
            <person name="Lin Y.F."/>
            <person name="Huang M.D."/>
            <person name="Li C.Y."/>
            <person name="Huang L."/>
            <person name="Wang Z.W."/>
            <person name="Zhao X."/>
            <person name="Zhong W.Y."/>
            <person name="Peng D.H."/>
            <person name="Ahmad S."/>
            <person name="Lan S."/>
            <person name="Zhang J.S."/>
            <person name="Tsai W.C."/>
            <person name="Van de Peer Y."/>
            <person name="Liu Z.J."/>
        </authorList>
    </citation>
    <scope>NUCLEOTIDE SEQUENCE</scope>
    <source>
        <strain evidence="11">SCP</strain>
    </source>
</reference>
<dbReference type="InterPro" id="IPR038665">
    <property type="entry name" value="Voltage-dep_anion_channel_sf"/>
</dbReference>
<gene>
    <name evidence="11" type="ORF">QJS04_geneDACA000766</name>
</gene>
<evidence type="ECO:0000313" key="11">
    <source>
        <dbReference type="EMBL" id="KAK1276147.1"/>
    </source>
</evidence>
<name>A0AAV9BIB2_ACOGR</name>
<keyword evidence="6 10" id="KW-0812">Transmembrane</keyword>
<evidence type="ECO:0000256" key="1">
    <source>
        <dbReference type="ARBA" id="ARBA00004127"/>
    </source>
</evidence>
<dbReference type="PANTHER" id="PTHR31269">
    <property type="entry name" value="S-TYPE ANION CHANNEL SLAH3"/>
    <property type="match status" value="1"/>
</dbReference>
<protein>
    <submittedName>
        <fullName evidence="11">Uncharacterized protein</fullName>
    </submittedName>
</protein>
<keyword evidence="8" id="KW-0406">Ion transport</keyword>
<proteinExistence type="inferred from homology"/>
<dbReference type="PANTHER" id="PTHR31269:SF22">
    <property type="entry name" value="OS01G0247700 PROTEIN"/>
    <property type="match status" value="1"/>
</dbReference>
<evidence type="ECO:0000256" key="6">
    <source>
        <dbReference type="ARBA" id="ARBA00022692"/>
    </source>
</evidence>
<dbReference type="GO" id="GO:0008308">
    <property type="term" value="F:voltage-gated monoatomic anion channel activity"/>
    <property type="evidence" value="ECO:0007669"/>
    <property type="project" value="InterPro"/>
</dbReference>
<reference evidence="11" key="2">
    <citation type="submission" date="2023-06" db="EMBL/GenBank/DDBJ databases">
        <authorList>
            <person name="Ma L."/>
            <person name="Liu K.-W."/>
            <person name="Li Z."/>
            <person name="Hsiao Y.-Y."/>
            <person name="Qi Y."/>
            <person name="Fu T."/>
            <person name="Tang G."/>
            <person name="Zhang D."/>
            <person name="Sun W.-H."/>
            <person name="Liu D.-K."/>
            <person name="Li Y."/>
            <person name="Chen G.-Z."/>
            <person name="Liu X.-D."/>
            <person name="Liao X.-Y."/>
            <person name="Jiang Y.-T."/>
            <person name="Yu X."/>
            <person name="Hao Y."/>
            <person name="Huang J."/>
            <person name="Zhao X.-W."/>
            <person name="Ke S."/>
            <person name="Chen Y.-Y."/>
            <person name="Wu W.-L."/>
            <person name="Hsu J.-L."/>
            <person name="Lin Y.-F."/>
            <person name="Huang M.-D."/>
            <person name="Li C.-Y."/>
            <person name="Huang L."/>
            <person name="Wang Z.-W."/>
            <person name="Zhao X."/>
            <person name="Zhong W.-Y."/>
            <person name="Peng D.-H."/>
            <person name="Ahmad S."/>
            <person name="Lan S."/>
            <person name="Zhang J.-S."/>
            <person name="Tsai W.-C."/>
            <person name="Van De Peer Y."/>
            <person name="Liu Z.-J."/>
        </authorList>
    </citation>
    <scope>NUCLEOTIDE SEQUENCE</scope>
    <source>
        <strain evidence="11">SCP</strain>
        <tissue evidence="11">Leaves</tissue>
    </source>
</reference>
<dbReference type="GO" id="GO:0005886">
    <property type="term" value="C:plasma membrane"/>
    <property type="evidence" value="ECO:0007669"/>
    <property type="project" value="UniProtKB-SubCell"/>
</dbReference>
<dbReference type="Gene3D" id="1.50.10.150">
    <property type="entry name" value="Voltage-dependent anion channel"/>
    <property type="match status" value="1"/>
</dbReference>
<comment type="similarity">
    <text evidence="3">Belongs to the SLAC1 S-type anion channel family.</text>
</comment>
<evidence type="ECO:0000256" key="7">
    <source>
        <dbReference type="ARBA" id="ARBA00022989"/>
    </source>
</evidence>
<comment type="subcellular location">
    <subcellularLocation>
        <location evidence="2">Cell membrane</location>
    </subcellularLocation>
    <subcellularLocation>
        <location evidence="1">Endomembrane system</location>
        <topology evidence="1">Multi-pass membrane protein</topology>
    </subcellularLocation>
</comment>
<evidence type="ECO:0000256" key="3">
    <source>
        <dbReference type="ARBA" id="ARBA00007808"/>
    </source>
</evidence>
<evidence type="ECO:0000256" key="8">
    <source>
        <dbReference type="ARBA" id="ARBA00023065"/>
    </source>
</evidence>
<dbReference type="AlphaFoldDB" id="A0AAV9BIB2"/>
<dbReference type="Pfam" id="PF03595">
    <property type="entry name" value="SLAC1"/>
    <property type="match status" value="1"/>
</dbReference>
<evidence type="ECO:0000256" key="5">
    <source>
        <dbReference type="ARBA" id="ARBA00022475"/>
    </source>
</evidence>
<comment type="caution">
    <text evidence="11">The sequence shown here is derived from an EMBL/GenBank/DDBJ whole genome shotgun (WGS) entry which is preliminary data.</text>
</comment>
<keyword evidence="12" id="KW-1185">Reference proteome</keyword>
<dbReference type="GO" id="GO:0012505">
    <property type="term" value="C:endomembrane system"/>
    <property type="evidence" value="ECO:0007669"/>
    <property type="project" value="UniProtKB-SubCell"/>
</dbReference>
<accession>A0AAV9BIB2</accession>
<keyword evidence="4" id="KW-0813">Transport</keyword>
<feature type="transmembrane region" description="Helical" evidence="10">
    <location>
        <begin position="33"/>
        <end position="55"/>
    </location>
</feature>
<evidence type="ECO:0000256" key="4">
    <source>
        <dbReference type="ARBA" id="ARBA00022448"/>
    </source>
</evidence>
<keyword evidence="9 10" id="KW-0472">Membrane</keyword>
<evidence type="ECO:0000256" key="10">
    <source>
        <dbReference type="SAM" id="Phobius"/>
    </source>
</evidence>
<dbReference type="EMBL" id="JAUJYN010000003">
    <property type="protein sequence ID" value="KAK1276147.1"/>
    <property type="molecule type" value="Genomic_DNA"/>
</dbReference>
<keyword evidence="7 10" id="KW-1133">Transmembrane helix</keyword>
<organism evidence="11 12">
    <name type="scientific">Acorus gramineus</name>
    <name type="common">Dwarf sweet flag</name>
    <dbReference type="NCBI Taxonomy" id="55184"/>
    <lineage>
        <taxon>Eukaryota</taxon>
        <taxon>Viridiplantae</taxon>
        <taxon>Streptophyta</taxon>
        <taxon>Embryophyta</taxon>
        <taxon>Tracheophyta</taxon>
        <taxon>Spermatophyta</taxon>
        <taxon>Magnoliopsida</taxon>
        <taxon>Liliopsida</taxon>
        <taxon>Acoraceae</taxon>
        <taxon>Acorus</taxon>
    </lineage>
</organism>
<dbReference type="GO" id="GO:0006873">
    <property type="term" value="P:intracellular monoatomic ion homeostasis"/>
    <property type="evidence" value="ECO:0007669"/>
    <property type="project" value="InterPro"/>
</dbReference>
<sequence length="82" mass="9125">MKRFHVAWWAYPFPLTALVLTSAEYACIVDGEVAHWLMLVLSVLVTLALMVFSILNTKALLPRHDPFVSLPVTNSSRSPLSA</sequence>
<evidence type="ECO:0000313" key="12">
    <source>
        <dbReference type="Proteomes" id="UP001179952"/>
    </source>
</evidence>
<evidence type="ECO:0000256" key="9">
    <source>
        <dbReference type="ARBA" id="ARBA00023136"/>
    </source>
</evidence>
<evidence type="ECO:0000256" key="2">
    <source>
        <dbReference type="ARBA" id="ARBA00004236"/>
    </source>
</evidence>
<keyword evidence="5" id="KW-1003">Cell membrane</keyword>
<dbReference type="InterPro" id="IPR004695">
    <property type="entry name" value="SLAC1/Mae1/Ssu1/TehA"/>
</dbReference>
<dbReference type="InterPro" id="IPR030183">
    <property type="entry name" value="SLAC/SLAH"/>
</dbReference>
<dbReference type="Proteomes" id="UP001179952">
    <property type="component" value="Unassembled WGS sequence"/>
</dbReference>